<evidence type="ECO:0000313" key="2">
    <source>
        <dbReference type="EMBL" id="RQM11862.1"/>
    </source>
</evidence>
<name>A0A3M6V7Y8_9STRA</name>
<evidence type="ECO:0000313" key="1">
    <source>
        <dbReference type="EMBL" id="RMX63005.1"/>
    </source>
</evidence>
<keyword evidence="3" id="KW-1185">Reference proteome</keyword>
<dbReference type="Proteomes" id="UP000282087">
    <property type="component" value="Unassembled WGS sequence"/>
</dbReference>
<dbReference type="EMBL" id="QLLG01000464">
    <property type="protein sequence ID" value="RMX63005.1"/>
    <property type="molecule type" value="Genomic_DNA"/>
</dbReference>
<dbReference type="Proteomes" id="UP000286097">
    <property type="component" value="Unassembled WGS sequence"/>
</dbReference>
<reference evidence="3 4" key="1">
    <citation type="submission" date="2018-06" db="EMBL/GenBank/DDBJ databases">
        <title>Comparative genomics of downy mildews reveals potential adaptations to biotrophy.</title>
        <authorList>
            <person name="Fletcher K."/>
            <person name="Klosterman S.J."/>
            <person name="Derevnina L."/>
            <person name="Martin F."/>
            <person name="Koike S."/>
            <person name="Reyes Chin-Wo S."/>
            <person name="Mou B."/>
            <person name="Michelmore R."/>
        </authorList>
    </citation>
    <scope>NUCLEOTIDE SEQUENCE [LARGE SCALE GENOMIC DNA]</scope>
    <source>
        <strain evidence="2 4">R13</strain>
        <strain evidence="1 3">R14</strain>
    </source>
</reference>
<protein>
    <submittedName>
        <fullName evidence="1">Uncharacterized protein</fullName>
    </submittedName>
</protein>
<dbReference type="VEuPathDB" id="FungiDB:DD237_007876"/>
<organism evidence="1 3">
    <name type="scientific">Peronospora effusa</name>
    <dbReference type="NCBI Taxonomy" id="542832"/>
    <lineage>
        <taxon>Eukaryota</taxon>
        <taxon>Sar</taxon>
        <taxon>Stramenopiles</taxon>
        <taxon>Oomycota</taxon>
        <taxon>Peronosporomycetes</taxon>
        <taxon>Peronosporales</taxon>
        <taxon>Peronosporaceae</taxon>
        <taxon>Peronospora</taxon>
    </lineage>
</organism>
<dbReference type="EMBL" id="QKXF01000381">
    <property type="protein sequence ID" value="RQM11862.1"/>
    <property type="molecule type" value="Genomic_DNA"/>
</dbReference>
<evidence type="ECO:0000313" key="4">
    <source>
        <dbReference type="Proteomes" id="UP000286097"/>
    </source>
</evidence>
<proteinExistence type="predicted"/>
<accession>A0A3M6V7Y8</accession>
<sequence>MDSVDKELDEEDNWSVMDVVLAAEVEEIESSMMIDAFNAATEQMSTIERRPALIVTREDIMDLKSSFLEIFEWIKSIEKFYLPNS</sequence>
<evidence type="ECO:0000313" key="3">
    <source>
        <dbReference type="Proteomes" id="UP000282087"/>
    </source>
</evidence>
<dbReference type="AlphaFoldDB" id="A0A3M6V7Y8"/>
<gene>
    <name evidence="2" type="ORF">DD237_007876</name>
    <name evidence="1" type="ORF">DD238_007628</name>
</gene>
<comment type="caution">
    <text evidence="1">The sequence shown here is derived from an EMBL/GenBank/DDBJ whole genome shotgun (WGS) entry which is preliminary data.</text>
</comment>